<evidence type="ECO:0000256" key="3">
    <source>
        <dbReference type="ARBA" id="ARBA00023136"/>
    </source>
</evidence>
<dbReference type="AlphaFoldDB" id="A0A7S3FD65"/>
<feature type="region of interest" description="Disordered" evidence="4">
    <location>
        <begin position="432"/>
        <end position="464"/>
    </location>
</feature>
<keyword evidence="3 5" id="KW-0472">Membrane</keyword>
<sequence>MIAPRPGIDFGRTCRWTLPSASAMTVPRVRQCDETLDDLLVKQSTPSVWRVHLALIVCQCIFAGGSVVGKLGVSTFNPMIFALIRECSAGVLLLGIAVYREGWQLPKQKDALVFLACGFFIFTNQDPHRISPRSTHPIPSRYTVSHPTTSRLTPPYLIPPRPISSHPVPFLFPLKPPPCYNQACFILGDKLAGAVLASAWQPTQPVFTLIISLCLGWEAFTPGKAVGIFLSFGGAAFMVAYGGDFSSTGAEHALAGNALLFCNCLGTSLYVIFGKFALGRGYTAFFVTAWSYLCGAVMMLAVASGFSSSCDLVQFICPVEKRTIKFICNGHQTSCDPWAVPTEAIAPLCYWVFFNSIAAYLLMTWGNQYAKAGFVLAYCALQPLGAMTLSAIIISVVGDGTDLTMPGLNSLGAIPILLGLGMILFEGRQQHEKDAEEPMSLPHPELRPDYEAPNPARSNLQRGT</sequence>
<evidence type="ECO:0000256" key="5">
    <source>
        <dbReference type="SAM" id="Phobius"/>
    </source>
</evidence>
<evidence type="ECO:0000313" key="6">
    <source>
        <dbReference type="EMBL" id="CAE0139229.1"/>
    </source>
</evidence>
<feature type="transmembrane region" description="Helical" evidence="5">
    <location>
        <begin position="225"/>
        <end position="242"/>
    </location>
</feature>
<dbReference type="InterPro" id="IPR037185">
    <property type="entry name" value="EmrE-like"/>
</dbReference>
<dbReference type="InterPro" id="IPR030184">
    <property type="entry name" value="WAT1-related"/>
</dbReference>
<feature type="transmembrane region" description="Helical" evidence="5">
    <location>
        <begin position="375"/>
        <end position="397"/>
    </location>
</feature>
<dbReference type="SUPFAM" id="SSF103481">
    <property type="entry name" value="Multidrug resistance efflux transporter EmrE"/>
    <property type="match status" value="1"/>
</dbReference>
<keyword evidence="2 5" id="KW-1133">Transmembrane helix</keyword>
<reference evidence="6" key="1">
    <citation type="submission" date="2021-01" db="EMBL/GenBank/DDBJ databases">
        <authorList>
            <person name="Corre E."/>
            <person name="Pelletier E."/>
            <person name="Niang G."/>
            <person name="Scheremetjew M."/>
            <person name="Finn R."/>
            <person name="Kale V."/>
            <person name="Holt S."/>
            <person name="Cochrane G."/>
            <person name="Meng A."/>
            <person name="Brown T."/>
            <person name="Cohen L."/>
        </authorList>
    </citation>
    <scope>NUCLEOTIDE SEQUENCE</scope>
    <source>
        <strain evidence="6">CCMP281</strain>
    </source>
</reference>
<feature type="transmembrane region" description="Helical" evidence="5">
    <location>
        <begin position="344"/>
        <end position="363"/>
    </location>
</feature>
<feature type="transmembrane region" description="Helical" evidence="5">
    <location>
        <begin position="403"/>
        <end position="425"/>
    </location>
</feature>
<organism evidence="6">
    <name type="scientific">Haptolina ericina</name>
    <dbReference type="NCBI Taxonomy" id="156174"/>
    <lineage>
        <taxon>Eukaryota</taxon>
        <taxon>Haptista</taxon>
        <taxon>Haptophyta</taxon>
        <taxon>Prymnesiophyceae</taxon>
        <taxon>Prymnesiales</taxon>
        <taxon>Prymnesiaceae</taxon>
        <taxon>Haptolina</taxon>
    </lineage>
</organism>
<dbReference type="GO" id="GO:0016020">
    <property type="term" value="C:membrane"/>
    <property type="evidence" value="ECO:0007669"/>
    <property type="project" value="InterPro"/>
</dbReference>
<accession>A0A7S3FD65</accession>
<feature type="transmembrane region" description="Helical" evidence="5">
    <location>
        <begin position="285"/>
        <end position="306"/>
    </location>
</feature>
<evidence type="ECO:0008006" key="7">
    <source>
        <dbReference type="Google" id="ProtNLM"/>
    </source>
</evidence>
<protein>
    <recommendedName>
        <fullName evidence="7">EamA domain-containing protein</fullName>
    </recommendedName>
</protein>
<keyword evidence="1 5" id="KW-0812">Transmembrane</keyword>
<evidence type="ECO:0000256" key="1">
    <source>
        <dbReference type="ARBA" id="ARBA00022692"/>
    </source>
</evidence>
<dbReference type="EMBL" id="HBHX01059105">
    <property type="protein sequence ID" value="CAE0139229.1"/>
    <property type="molecule type" value="Transcribed_RNA"/>
</dbReference>
<dbReference type="GO" id="GO:0022857">
    <property type="term" value="F:transmembrane transporter activity"/>
    <property type="evidence" value="ECO:0007669"/>
    <property type="project" value="InterPro"/>
</dbReference>
<feature type="transmembrane region" description="Helical" evidence="5">
    <location>
        <begin position="254"/>
        <end position="273"/>
    </location>
</feature>
<dbReference type="PANTHER" id="PTHR31218">
    <property type="entry name" value="WAT1-RELATED PROTEIN"/>
    <property type="match status" value="1"/>
</dbReference>
<name>A0A7S3FD65_9EUKA</name>
<proteinExistence type="predicted"/>
<evidence type="ECO:0000256" key="4">
    <source>
        <dbReference type="SAM" id="MobiDB-lite"/>
    </source>
</evidence>
<evidence type="ECO:0000256" key="2">
    <source>
        <dbReference type="ARBA" id="ARBA00022989"/>
    </source>
</evidence>
<gene>
    <name evidence="6" type="ORF">HERI1096_LOCUS32649</name>
</gene>